<feature type="compositionally biased region" description="Pro residues" evidence="6">
    <location>
        <begin position="1"/>
        <end position="12"/>
    </location>
</feature>
<feature type="transmembrane region" description="Helical" evidence="7">
    <location>
        <begin position="82"/>
        <end position="100"/>
    </location>
</feature>
<evidence type="ECO:0000256" key="7">
    <source>
        <dbReference type="SAM" id="Phobius"/>
    </source>
</evidence>
<name>A0A418ZY83_9RHOB</name>
<dbReference type="GO" id="GO:0016020">
    <property type="term" value="C:membrane"/>
    <property type="evidence" value="ECO:0007669"/>
    <property type="project" value="UniProtKB-SubCell"/>
</dbReference>
<comment type="similarity">
    <text evidence="2">Belongs to the autoinducer-2 exporter (AI-2E) (TC 2.A.86) family.</text>
</comment>
<dbReference type="PANTHER" id="PTHR21716:SF64">
    <property type="entry name" value="AI-2 TRANSPORT PROTEIN TQSA"/>
    <property type="match status" value="1"/>
</dbReference>
<evidence type="ECO:0000256" key="2">
    <source>
        <dbReference type="ARBA" id="ARBA00009773"/>
    </source>
</evidence>
<dbReference type="InterPro" id="IPR002549">
    <property type="entry name" value="AI-2E-like"/>
</dbReference>
<evidence type="ECO:0000313" key="8">
    <source>
        <dbReference type="EMBL" id="RJL05491.1"/>
    </source>
</evidence>
<accession>A0A418ZY83</accession>
<feature type="transmembrane region" description="Helical" evidence="7">
    <location>
        <begin position="320"/>
        <end position="351"/>
    </location>
</feature>
<dbReference type="EMBL" id="QZEW01000111">
    <property type="protein sequence ID" value="RJL05491.1"/>
    <property type="molecule type" value="Genomic_DNA"/>
</dbReference>
<gene>
    <name evidence="8" type="ORF">D3P05_19505</name>
</gene>
<feature type="transmembrane region" description="Helical" evidence="7">
    <location>
        <begin position="157"/>
        <end position="180"/>
    </location>
</feature>
<dbReference type="OrthoDB" id="9799225at2"/>
<sequence length="381" mass="40989">MAGRPPPGPPPETETGSLDQPQDKVLRERLQTGFLGIIAFALILFMLVQARFILISLAIAIILFSLTSDAIWAISTRLKVPHWLATTLALIGIALGLLWISTTIVAQVNEVVLTAIAYAERAQESLPVLTEWLGPEAQERVMTFISGFNIPGWIRSLAGQASGILSGSVLVILFVGFMFAERVWFSTKIERLAKDSEDARQVQEIIGSIMHRVNRYLVVKAGVSAVTALFIWAIFKLAGLELAGPVALLTFVLNFIPSVGSIVATVVAALLAFVLSGDTTLTLIVAAACTATQFIIGNIIDPMLLGQTLRMSSFGIILSLAFWGAVWGIAGMFLAVPIMVAMMIVCAHIPWLRPVAVMLSREGLPDDGSGDEKKGDRPRAA</sequence>
<feature type="transmembrane region" description="Helical" evidence="7">
    <location>
        <begin position="217"/>
        <end position="235"/>
    </location>
</feature>
<dbReference type="AlphaFoldDB" id="A0A418ZY83"/>
<feature type="transmembrane region" description="Helical" evidence="7">
    <location>
        <begin position="247"/>
        <end position="274"/>
    </location>
</feature>
<organism evidence="8 9">
    <name type="scientific">Paracoccus siganidrum</name>
    <dbReference type="NCBI Taxonomy" id="1276757"/>
    <lineage>
        <taxon>Bacteria</taxon>
        <taxon>Pseudomonadati</taxon>
        <taxon>Pseudomonadota</taxon>
        <taxon>Alphaproteobacteria</taxon>
        <taxon>Rhodobacterales</taxon>
        <taxon>Paracoccaceae</taxon>
        <taxon>Paracoccus</taxon>
    </lineage>
</organism>
<dbReference type="Proteomes" id="UP000283587">
    <property type="component" value="Unassembled WGS sequence"/>
</dbReference>
<feature type="transmembrane region" description="Helical" evidence="7">
    <location>
        <begin position="281"/>
        <end position="300"/>
    </location>
</feature>
<keyword evidence="9" id="KW-1185">Reference proteome</keyword>
<feature type="transmembrane region" description="Helical" evidence="7">
    <location>
        <begin position="30"/>
        <end position="48"/>
    </location>
</feature>
<proteinExistence type="inferred from homology"/>
<evidence type="ECO:0000256" key="4">
    <source>
        <dbReference type="ARBA" id="ARBA00022989"/>
    </source>
</evidence>
<dbReference type="GO" id="GO:0055085">
    <property type="term" value="P:transmembrane transport"/>
    <property type="evidence" value="ECO:0007669"/>
    <property type="project" value="TreeGrafter"/>
</dbReference>
<keyword evidence="4 7" id="KW-1133">Transmembrane helix</keyword>
<evidence type="ECO:0000256" key="1">
    <source>
        <dbReference type="ARBA" id="ARBA00004141"/>
    </source>
</evidence>
<evidence type="ECO:0000313" key="9">
    <source>
        <dbReference type="Proteomes" id="UP000283587"/>
    </source>
</evidence>
<evidence type="ECO:0000256" key="5">
    <source>
        <dbReference type="ARBA" id="ARBA00023136"/>
    </source>
</evidence>
<reference evidence="9" key="1">
    <citation type="submission" date="2018-09" db="EMBL/GenBank/DDBJ databases">
        <title>Paracoccus onubensis nov. sp. a moderate halophilic bacterium isolated from Gruta de las Maravillas (Aracena, Spain).</title>
        <authorList>
            <person name="Jurado V."/>
            <person name="Gutierrez-Patricio S."/>
            <person name="Gonzalez-Pimentel J.L."/>
            <person name="Miller A.Z."/>
            <person name="Laiz L."/>
            <person name="Saiz-Jimenez C."/>
        </authorList>
    </citation>
    <scope>NUCLEOTIDE SEQUENCE [LARGE SCALE GENOMIC DNA]</scope>
    <source>
        <strain evidence="9">DSM 26381</strain>
    </source>
</reference>
<dbReference type="Pfam" id="PF01594">
    <property type="entry name" value="AI-2E_transport"/>
    <property type="match status" value="1"/>
</dbReference>
<comment type="subcellular location">
    <subcellularLocation>
        <location evidence="1">Membrane</location>
        <topology evidence="1">Multi-pass membrane protein</topology>
    </subcellularLocation>
</comment>
<evidence type="ECO:0000256" key="6">
    <source>
        <dbReference type="SAM" id="MobiDB-lite"/>
    </source>
</evidence>
<dbReference type="PANTHER" id="PTHR21716">
    <property type="entry name" value="TRANSMEMBRANE PROTEIN"/>
    <property type="match status" value="1"/>
</dbReference>
<feature type="region of interest" description="Disordered" evidence="6">
    <location>
        <begin position="1"/>
        <end position="21"/>
    </location>
</feature>
<keyword evidence="5 7" id="KW-0472">Membrane</keyword>
<feature type="transmembrane region" description="Helical" evidence="7">
    <location>
        <begin position="54"/>
        <end position="75"/>
    </location>
</feature>
<protein>
    <submittedName>
        <fullName evidence="8">AI-2E family transporter</fullName>
    </submittedName>
</protein>
<keyword evidence="3 7" id="KW-0812">Transmembrane</keyword>
<evidence type="ECO:0000256" key="3">
    <source>
        <dbReference type="ARBA" id="ARBA00022692"/>
    </source>
</evidence>
<comment type="caution">
    <text evidence="8">The sequence shown here is derived from an EMBL/GenBank/DDBJ whole genome shotgun (WGS) entry which is preliminary data.</text>
</comment>